<keyword evidence="10 11" id="KW-0411">Iron-sulfur</keyword>
<dbReference type="InterPro" id="IPR037117">
    <property type="entry name" value="Dihydroorotate_DH_ele_sf"/>
</dbReference>
<dbReference type="GO" id="GO:0046872">
    <property type="term" value="F:metal ion binding"/>
    <property type="evidence" value="ECO:0007669"/>
    <property type="project" value="UniProtKB-KW"/>
</dbReference>
<comment type="caution">
    <text evidence="11">Lacks conserved residue(s) required for the propagation of feature annotation.</text>
</comment>
<name>A0A2R4VYS9_THEAF</name>
<dbReference type="KEGG" id="taci:TDSAC_0289"/>
<dbReference type="InterPro" id="IPR019480">
    <property type="entry name" value="Dihydroorotate_DH_Fe-S-bd"/>
</dbReference>
<dbReference type="GO" id="GO:0044205">
    <property type="term" value="P:'de novo' UMP biosynthetic process"/>
    <property type="evidence" value="ECO:0007669"/>
    <property type="project" value="UniProtKB-UniRule"/>
</dbReference>
<evidence type="ECO:0000259" key="14">
    <source>
        <dbReference type="PROSITE" id="PS51384"/>
    </source>
</evidence>
<dbReference type="InterPro" id="IPR017927">
    <property type="entry name" value="FAD-bd_FR_type"/>
</dbReference>
<evidence type="ECO:0000256" key="1">
    <source>
        <dbReference type="ARBA" id="ARBA00006422"/>
    </source>
</evidence>
<feature type="binding site" evidence="11 12">
    <location>
        <begin position="49"/>
        <end position="52"/>
    </location>
    <ligand>
        <name>FAD</name>
        <dbReference type="ChEBI" id="CHEBI:57692"/>
    </ligand>
</feature>
<evidence type="ECO:0000256" key="12">
    <source>
        <dbReference type="PIRSR" id="PIRSR006816-1"/>
    </source>
</evidence>
<keyword evidence="2 11" id="KW-0813">Transport</keyword>
<feature type="binding site" evidence="11 13">
    <location>
        <position position="216"/>
    </location>
    <ligand>
        <name>[2Fe-2S] cluster</name>
        <dbReference type="ChEBI" id="CHEBI:190135"/>
    </ligand>
</feature>
<dbReference type="InterPro" id="IPR039261">
    <property type="entry name" value="FNR_nucleotide-bd"/>
</dbReference>
<evidence type="ECO:0000256" key="3">
    <source>
        <dbReference type="ARBA" id="ARBA00022630"/>
    </source>
</evidence>
<dbReference type="GO" id="GO:0009055">
    <property type="term" value="F:electron transfer activity"/>
    <property type="evidence" value="ECO:0007669"/>
    <property type="project" value="UniProtKB-UniRule"/>
</dbReference>
<reference evidence="15 16" key="1">
    <citation type="submission" date="2017-04" db="EMBL/GenBank/DDBJ databases">
        <title>Genomic insights into metabolism of Thermodesulfobium acidiphilum.</title>
        <authorList>
            <person name="Toshchakov S.V."/>
            <person name="Frolov E.N."/>
            <person name="Kublanov I.V."/>
            <person name="Samarov N.I."/>
            <person name="Novikov A."/>
            <person name="Lebedinsky A.V."/>
            <person name="Bonch-Osmolovskaya E.A."/>
            <person name="Chernyh N.A."/>
        </authorList>
    </citation>
    <scope>NUCLEOTIDE SEQUENCE [LARGE SCALE GENOMIC DNA]</scope>
    <source>
        <strain evidence="15 16">3127-1</strain>
    </source>
</reference>
<dbReference type="GO" id="GO:0051537">
    <property type="term" value="F:2 iron, 2 sulfur cluster binding"/>
    <property type="evidence" value="ECO:0007669"/>
    <property type="project" value="UniProtKB-KW"/>
</dbReference>
<evidence type="ECO:0000256" key="13">
    <source>
        <dbReference type="PIRSR" id="PIRSR006816-2"/>
    </source>
</evidence>
<dbReference type="GO" id="GO:0050660">
    <property type="term" value="F:flavin adenine dinucleotide binding"/>
    <property type="evidence" value="ECO:0007669"/>
    <property type="project" value="InterPro"/>
</dbReference>
<keyword evidence="7 11" id="KW-0665">Pyrimidine biosynthesis</keyword>
<evidence type="ECO:0000256" key="2">
    <source>
        <dbReference type="ARBA" id="ARBA00022448"/>
    </source>
</evidence>
<dbReference type="PANTHER" id="PTHR43513:SF3">
    <property type="entry name" value="DIHYDROOROTATE DEHYDROGENASE B (NAD(+)), ELECTRON TRANSFER SUBUNIT-RELATED"/>
    <property type="match status" value="1"/>
</dbReference>
<comment type="pathway">
    <text evidence="11">Pyrimidine metabolism; UMP biosynthesis via de novo pathway; orotate from (S)-dihydroorotate (NAD(+) route): step 1/1.</text>
</comment>
<keyword evidence="8 11" id="KW-0249">Electron transport</keyword>
<dbReference type="Proteomes" id="UP000244792">
    <property type="component" value="Chromosome"/>
</dbReference>
<evidence type="ECO:0000256" key="8">
    <source>
        <dbReference type="ARBA" id="ARBA00022982"/>
    </source>
</evidence>
<feature type="domain" description="FAD-binding FR-type" evidence="14">
    <location>
        <begin position="1"/>
        <end position="96"/>
    </location>
</feature>
<dbReference type="EMBL" id="CP020921">
    <property type="protein sequence ID" value="AWB09672.1"/>
    <property type="molecule type" value="Genomic_DNA"/>
</dbReference>
<dbReference type="InterPro" id="IPR017938">
    <property type="entry name" value="Riboflavin_synthase-like_b-brl"/>
</dbReference>
<evidence type="ECO:0000313" key="16">
    <source>
        <dbReference type="Proteomes" id="UP000244792"/>
    </source>
</evidence>
<dbReference type="Gene3D" id="2.10.240.10">
    <property type="entry name" value="Dihydroorotate dehydrogenase, electron transfer subunit"/>
    <property type="match status" value="1"/>
</dbReference>
<dbReference type="SUPFAM" id="SSF63380">
    <property type="entry name" value="Riboflavin synthase domain-like"/>
    <property type="match status" value="1"/>
</dbReference>
<feature type="binding site" evidence="11 13">
    <location>
        <position position="213"/>
    </location>
    <ligand>
        <name>[2Fe-2S] cluster</name>
        <dbReference type="ChEBI" id="CHEBI:190135"/>
    </ligand>
</feature>
<proteinExistence type="inferred from homology"/>
<comment type="subunit">
    <text evidence="11">Heterotetramer of 2 PyrK and 2 PyrD type B subunits.</text>
</comment>
<comment type="similarity">
    <text evidence="1 11">Belongs to the PyrK family.</text>
</comment>
<accession>A0A2R4VYS9</accession>
<evidence type="ECO:0000256" key="11">
    <source>
        <dbReference type="HAMAP-Rule" id="MF_01211"/>
    </source>
</evidence>
<comment type="cofactor">
    <cofactor evidence="11">
        <name>[2Fe-2S] cluster</name>
        <dbReference type="ChEBI" id="CHEBI:190135"/>
    </cofactor>
    <text evidence="11">Binds 1 [2Fe-2S] cluster per subunit.</text>
</comment>
<dbReference type="CDD" id="cd06218">
    <property type="entry name" value="DHOD_e_trans"/>
    <property type="match status" value="1"/>
</dbReference>
<dbReference type="InterPro" id="IPR050353">
    <property type="entry name" value="PyrK_electron_transfer"/>
</dbReference>
<evidence type="ECO:0000256" key="9">
    <source>
        <dbReference type="ARBA" id="ARBA00023004"/>
    </source>
</evidence>
<dbReference type="Gene3D" id="2.40.30.10">
    <property type="entry name" value="Translation factors"/>
    <property type="match status" value="1"/>
</dbReference>
<keyword evidence="6 11" id="KW-0274">FAD</keyword>
<dbReference type="HAMAP" id="MF_01211">
    <property type="entry name" value="DHODB_Fe_S_bind"/>
    <property type="match status" value="1"/>
</dbReference>
<feature type="binding site" evidence="11 12">
    <location>
        <begin position="71"/>
        <end position="72"/>
    </location>
    <ligand>
        <name>FAD</name>
        <dbReference type="ChEBI" id="CHEBI:57692"/>
    </ligand>
</feature>
<sequence length="241" mass="27006">MIETKVIKTEKISNFHFLMDLKVEGNFNPLPGQYFMLKVNNLNDPFFMRPFSVFDFDFGRLSFLIEIKGKGTTILSKMKEGDFLKIRGPLGNGFRFNGIKNALLYAGGTGIAPIFYLAKHLKKIGVESDVVLGFRNKERVICVDRFSELGNIYVFTDDGTYANKGTVIDFKLERTYDSIFACGPVLMLKAIQRRHKGAQISLESVFACGAGACMGCVVKSVRGYLRVCKDGPVFNAEEIIF</sequence>
<dbReference type="InterPro" id="IPR012165">
    <property type="entry name" value="Cyt_c3_hydrogenase_gsu"/>
</dbReference>
<evidence type="ECO:0000313" key="15">
    <source>
        <dbReference type="EMBL" id="AWB09672.1"/>
    </source>
</evidence>
<dbReference type="PIRSF" id="PIRSF006816">
    <property type="entry name" value="Cyc3_hyd_g"/>
    <property type="match status" value="1"/>
</dbReference>
<comment type="cofactor">
    <cofactor evidence="11 12">
        <name>FAD</name>
        <dbReference type="ChEBI" id="CHEBI:57692"/>
    </cofactor>
    <text evidence="11 12">Binds 1 FAD per subunit.</text>
</comment>
<evidence type="ECO:0000256" key="4">
    <source>
        <dbReference type="ARBA" id="ARBA00022714"/>
    </source>
</evidence>
<dbReference type="UniPathway" id="UPA00070">
    <property type="reaction ID" value="UER00945"/>
</dbReference>
<keyword evidence="4 11" id="KW-0001">2Fe-2S</keyword>
<evidence type="ECO:0000256" key="6">
    <source>
        <dbReference type="ARBA" id="ARBA00022827"/>
    </source>
</evidence>
<dbReference type="Pfam" id="PF10418">
    <property type="entry name" value="DHODB_Fe-S_bind"/>
    <property type="match status" value="1"/>
</dbReference>
<evidence type="ECO:0000256" key="10">
    <source>
        <dbReference type="ARBA" id="ARBA00023014"/>
    </source>
</evidence>
<dbReference type="PANTHER" id="PTHR43513">
    <property type="entry name" value="DIHYDROOROTATE DEHYDROGENASE B (NAD(+)), ELECTRON TRANSFER SUBUNIT"/>
    <property type="match status" value="1"/>
</dbReference>
<keyword evidence="3 11" id="KW-0285">Flavoprotein</keyword>
<dbReference type="SUPFAM" id="SSF52343">
    <property type="entry name" value="Ferredoxin reductase-like, C-terminal NADP-linked domain"/>
    <property type="match status" value="1"/>
</dbReference>
<dbReference type="Gene3D" id="3.40.50.80">
    <property type="entry name" value="Nucleotide-binding domain of ferredoxin-NADP reductase (FNR) module"/>
    <property type="match status" value="1"/>
</dbReference>
<dbReference type="PROSITE" id="PS51384">
    <property type="entry name" value="FAD_FR"/>
    <property type="match status" value="1"/>
</dbReference>
<keyword evidence="16" id="KW-1185">Reference proteome</keyword>
<evidence type="ECO:0000256" key="7">
    <source>
        <dbReference type="ARBA" id="ARBA00022975"/>
    </source>
</evidence>
<dbReference type="InterPro" id="IPR023455">
    <property type="entry name" value="Dihydroorotate_DHASE_ETsu"/>
</dbReference>
<comment type="cofactor">
    <cofactor evidence="13">
        <name>[2Fe-2S] cluster</name>
        <dbReference type="ChEBI" id="CHEBI:190135"/>
    </cofactor>
    <text evidence="13">Binds 1 [2Fe-2S] cluster per subunit.</text>
</comment>
<dbReference type="OrthoDB" id="9789468at2"/>
<dbReference type="GO" id="GO:0016491">
    <property type="term" value="F:oxidoreductase activity"/>
    <property type="evidence" value="ECO:0007669"/>
    <property type="project" value="InterPro"/>
</dbReference>
<dbReference type="AlphaFoldDB" id="A0A2R4VYS9"/>
<dbReference type="RefSeq" id="WP_150130272.1">
    <property type="nucleotide sequence ID" value="NZ_CP020921.1"/>
</dbReference>
<dbReference type="InterPro" id="IPR008333">
    <property type="entry name" value="Cbr1-like_FAD-bd_dom"/>
</dbReference>
<keyword evidence="9 11" id="KW-0408">Iron</keyword>
<comment type="function">
    <text evidence="11">Responsible for channeling the electrons from the oxidation of dihydroorotate from the FMN redox center in the PyrD type B subunit to the ultimate electron acceptor NAD(+).</text>
</comment>
<evidence type="ECO:0000256" key="5">
    <source>
        <dbReference type="ARBA" id="ARBA00022723"/>
    </source>
</evidence>
<keyword evidence="5 11" id="KW-0479">Metal-binding</keyword>
<feature type="binding site" evidence="11 13">
    <location>
        <position position="208"/>
    </location>
    <ligand>
        <name>[2Fe-2S] cluster</name>
        <dbReference type="ChEBI" id="CHEBI:190135"/>
    </ligand>
</feature>
<protein>
    <recommendedName>
        <fullName evidence="11">Dihydroorotate dehydrogenase B (NAD(+)), electron transfer subunit</fullName>
    </recommendedName>
    <alternativeName>
        <fullName evidence="11">Dihydroorotate oxidase B, electron transfer subunit</fullName>
    </alternativeName>
</protein>
<dbReference type="Pfam" id="PF00970">
    <property type="entry name" value="FAD_binding_6"/>
    <property type="match status" value="1"/>
</dbReference>
<organism evidence="15 16">
    <name type="scientific">Thermodesulfobium acidiphilum</name>
    <dbReference type="NCBI Taxonomy" id="1794699"/>
    <lineage>
        <taxon>Bacteria</taxon>
        <taxon>Pseudomonadati</taxon>
        <taxon>Thermodesulfobiota</taxon>
        <taxon>Thermodesulfobiia</taxon>
        <taxon>Thermodesulfobiales</taxon>
        <taxon>Thermodesulfobiaceae</taxon>
        <taxon>Thermodesulfobium</taxon>
    </lineage>
</organism>
<gene>
    <name evidence="11" type="primary">pyrK</name>
    <name evidence="15" type="ORF">TDSAC_0289</name>
</gene>
<dbReference type="PRINTS" id="PR00409">
    <property type="entry name" value="PHDIOXRDTASE"/>
</dbReference>
<feature type="binding site" evidence="11 13">
    <location>
        <position position="228"/>
    </location>
    <ligand>
        <name>[2Fe-2S] cluster</name>
        <dbReference type="ChEBI" id="CHEBI:190135"/>
    </ligand>
</feature>